<feature type="region of interest" description="Disordered" evidence="1">
    <location>
        <begin position="116"/>
        <end position="155"/>
    </location>
</feature>
<dbReference type="Pfam" id="PF04186">
    <property type="entry name" value="FxsA"/>
    <property type="match status" value="1"/>
</dbReference>
<sequence length="155" mass="16697">MNRSKIVAYAVGGWLFIEVVAFVLVVQILGLLAAIALGAGTTLLGLLDIKRLIEYLRRRMGKSETKPGASPNMMDGGLQALGSLLLILPGFASDLVGLALKAPSIRADIARRLRPDPRRGPRTIDLAPNEWKSIGVRKPRRRRAAAKPTETPPAA</sequence>
<evidence type="ECO:0000313" key="4">
    <source>
        <dbReference type="Proteomes" id="UP000309061"/>
    </source>
</evidence>
<keyword evidence="2" id="KW-1133">Transmembrane helix</keyword>
<dbReference type="GO" id="GO:0016020">
    <property type="term" value="C:membrane"/>
    <property type="evidence" value="ECO:0007669"/>
    <property type="project" value="InterPro"/>
</dbReference>
<reference evidence="3 4" key="1">
    <citation type="submission" date="2019-11" db="EMBL/GenBank/DDBJ databases">
        <title>The genome sequence of Methylocystis heyeri.</title>
        <authorList>
            <person name="Oshkin I.Y."/>
            <person name="Miroshnikov K."/>
            <person name="Dedysh S.N."/>
        </authorList>
    </citation>
    <scope>NUCLEOTIDE SEQUENCE [LARGE SCALE GENOMIC DNA]</scope>
    <source>
        <strain evidence="3 4">H2</strain>
    </source>
</reference>
<name>A0A6B8KEN0_9HYPH</name>
<protein>
    <submittedName>
        <fullName evidence="3">FxsA family protein</fullName>
    </submittedName>
</protein>
<feature type="compositionally biased region" description="Basic residues" evidence="1">
    <location>
        <begin position="135"/>
        <end position="145"/>
    </location>
</feature>
<organism evidence="3 4">
    <name type="scientific">Methylocystis heyeri</name>
    <dbReference type="NCBI Taxonomy" id="391905"/>
    <lineage>
        <taxon>Bacteria</taxon>
        <taxon>Pseudomonadati</taxon>
        <taxon>Pseudomonadota</taxon>
        <taxon>Alphaproteobacteria</taxon>
        <taxon>Hyphomicrobiales</taxon>
        <taxon>Methylocystaceae</taxon>
        <taxon>Methylocystis</taxon>
    </lineage>
</organism>
<keyword evidence="2" id="KW-0472">Membrane</keyword>
<dbReference type="RefSeq" id="WP_136497810.1">
    <property type="nucleotide sequence ID" value="NZ_CP046052.1"/>
</dbReference>
<evidence type="ECO:0000256" key="2">
    <source>
        <dbReference type="SAM" id="Phobius"/>
    </source>
</evidence>
<dbReference type="AlphaFoldDB" id="A0A6B8KEN0"/>
<dbReference type="InterPro" id="IPR007313">
    <property type="entry name" value="FxsA"/>
</dbReference>
<proteinExistence type="predicted"/>
<dbReference type="Proteomes" id="UP000309061">
    <property type="component" value="Chromosome"/>
</dbReference>
<accession>A0A6B8KEN0</accession>
<dbReference type="KEGG" id="mhey:H2LOC_015165"/>
<feature type="transmembrane region" description="Helical" evidence="2">
    <location>
        <begin position="7"/>
        <end position="25"/>
    </location>
</feature>
<evidence type="ECO:0000313" key="3">
    <source>
        <dbReference type="EMBL" id="QGM46924.1"/>
    </source>
</evidence>
<keyword evidence="4" id="KW-1185">Reference proteome</keyword>
<dbReference type="EMBL" id="CP046052">
    <property type="protein sequence ID" value="QGM46924.1"/>
    <property type="molecule type" value="Genomic_DNA"/>
</dbReference>
<evidence type="ECO:0000256" key="1">
    <source>
        <dbReference type="SAM" id="MobiDB-lite"/>
    </source>
</evidence>
<gene>
    <name evidence="3" type="ORF">H2LOC_015165</name>
</gene>
<dbReference type="NCBIfam" id="NF008528">
    <property type="entry name" value="PRK11463.1-2"/>
    <property type="match status" value="1"/>
</dbReference>
<keyword evidence="2" id="KW-0812">Transmembrane</keyword>